<sequence>EQLNTLTPIYKGLDHPEDIYIDIQDISTTIILNTNAIKLNNNNNNSSNYPYYLRNNLRLT</sequence>
<feature type="non-terminal residue" evidence="1">
    <location>
        <position position="1"/>
    </location>
</feature>
<dbReference type="Proteomes" id="UP000789860">
    <property type="component" value="Unassembled WGS sequence"/>
</dbReference>
<evidence type="ECO:0000313" key="2">
    <source>
        <dbReference type="Proteomes" id="UP000789860"/>
    </source>
</evidence>
<gene>
    <name evidence="1" type="ORF">SCALOS_LOCUS6718</name>
</gene>
<reference evidence="1" key="1">
    <citation type="submission" date="2021-06" db="EMBL/GenBank/DDBJ databases">
        <authorList>
            <person name="Kallberg Y."/>
            <person name="Tangrot J."/>
            <person name="Rosling A."/>
        </authorList>
    </citation>
    <scope>NUCLEOTIDE SEQUENCE</scope>
    <source>
        <strain evidence="1">AU212A</strain>
    </source>
</reference>
<comment type="caution">
    <text evidence="1">The sequence shown here is derived from an EMBL/GenBank/DDBJ whole genome shotgun (WGS) entry which is preliminary data.</text>
</comment>
<proteinExistence type="predicted"/>
<keyword evidence="2" id="KW-1185">Reference proteome</keyword>
<protein>
    <submittedName>
        <fullName evidence="1">4693_t:CDS:1</fullName>
    </submittedName>
</protein>
<evidence type="ECO:0000313" key="1">
    <source>
        <dbReference type="EMBL" id="CAG8595001.1"/>
    </source>
</evidence>
<accession>A0ACA9MJ11</accession>
<dbReference type="EMBL" id="CAJVPM010013453">
    <property type="protein sequence ID" value="CAG8595001.1"/>
    <property type="molecule type" value="Genomic_DNA"/>
</dbReference>
<name>A0ACA9MJ11_9GLOM</name>
<organism evidence="1 2">
    <name type="scientific">Scutellospora calospora</name>
    <dbReference type="NCBI Taxonomy" id="85575"/>
    <lineage>
        <taxon>Eukaryota</taxon>
        <taxon>Fungi</taxon>
        <taxon>Fungi incertae sedis</taxon>
        <taxon>Mucoromycota</taxon>
        <taxon>Glomeromycotina</taxon>
        <taxon>Glomeromycetes</taxon>
        <taxon>Diversisporales</taxon>
        <taxon>Gigasporaceae</taxon>
        <taxon>Scutellospora</taxon>
    </lineage>
</organism>